<dbReference type="AlphaFoldDB" id="A0A167W3W2"/>
<name>A0A167W3W2_9HYPO</name>
<gene>
    <name evidence="1" type="ORF">SPI_03470</name>
</gene>
<dbReference type="EMBL" id="AZHD01000005">
    <property type="protein sequence ID" value="OAA63307.1"/>
    <property type="molecule type" value="Genomic_DNA"/>
</dbReference>
<keyword evidence="2" id="KW-1185">Reference proteome</keyword>
<protein>
    <submittedName>
        <fullName evidence="1">Uncharacterized protein</fullName>
    </submittedName>
</protein>
<evidence type="ECO:0000313" key="2">
    <source>
        <dbReference type="Proteomes" id="UP000076874"/>
    </source>
</evidence>
<organism evidence="1 2">
    <name type="scientific">Niveomyces insectorum RCEF 264</name>
    <dbReference type="NCBI Taxonomy" id="1081102"/>
    <lineage>
        <taxon>Eukaryota</taxon>
        <taxon>Fungi</taxon>
        <taxon>Dikarya</taxon>
        <taxon>Ascomycota</taxon>
        <taxon>Pezizomycotina</taxon>
        <taxon>Sordariomycetes</taxon>
        <taxon>Hypocreomycetidae</taxon>
        <taxon>Hypocreales</taxon>
        <taxon>Cordycipitaceae</taxon>
        <taxon>Niveomyces</taxon>
    </lineage>
</organism>
<dbReference type="Proteomes" id="UP000076874">
    <property type="component" value="Unassembled WGS sequence"/>
</dbReference>
<comment type="caution">
    <text evidence="1">The sequence shown here is derived from an EMBL/GenBank/DDBJ whole genome shotgun (WGS) entry which is preliminary data.</text>
</comment>
<sequence>MADNGNNGNDVLVGHTVEDLIFNDPNPHGELDVSLVNSINGDATVAALVDFARGLPPYMAGFSSHGADPAASQQAASLLEEVDIRIHTMNKAAYQRLKNRLEAWHAAFSALESKFAAHADFVPDNFAHEVHRVVSKLNTLVRRYTRMLNKKTWTPPAASGASGVAASNDEKLHRGLCYDGFYPLGWLPTLLDYATVFPRTCMENNQLTFSTLAAFKQLASELYDAIRGF</sequence>
<reference evidence="1 2" key="1">
    <citation type="journal article" date="2016" name="Genome Biol. Evol.">
        <title>Divergent and convergent evolution of fungal pathogenicity.</title>
        <authorList>
            <person name="Shang Y."/>
            <person name="Xiao G."/>
            <person name="Zheng P."/>
            <person name="Cen K."/>
            <person name="Zhan S."/>
            <person name="Wang C."/>
        </authorList>
    </citation>
    <scope>NUCLEOTIDE SEQUENCE [LARGE SCALE GENOMIC DNA]</scope>
    <source>
        <strain evidence="1 2">RCEF 264</strain>
    </source>
</reference>
<evidence type="ECO:0000313" key="1">
    <source>
        <dbReference type="EMBL" id="OAA63307.1"/>
    </source>
</evidence>
<accession>A0A167W3W2</accession>
<proteinExistence type="predicted"/>